<dbReference type="PANTHER" id="PTHR15052:SF2">
    <property type="entry name" value="GENERAL TRANSCRIPTION FACTOR 3C POLYPEPTIDE 2"/>
    <property type="match status" value="1"/>
</dbReference>
<dbReference type="SUPFAM" id="SSF50978">
    <property type="entry name" value="WD40 repeat-like"/>
    <property type="match status" value="1"/>
</dbReference>
<dbReference type="InterPro" id="IPR015943">
    <property type="entry name" value="WD40/YVTN_repeat-like_dom_sf"/>
</dbReference>
<keyword evidence="6" id="KW-1185">Reference proteome</keyword>
<feature type="compositionally biased region" description="Acidic residues" evidence="4">
    <location>
        <begin position="30"/>
        <end position="41"/>
    </location>
</feature>
<dbReference type="AlphaFoldDB" id="A0A8E0RYC3"/>
<feature type="compositionally biased region" description="Low complexity" evidence="4">
    <location>
        <begin position="909"/>
        <end position="921"/>
    </location>
</feature>
<dbReference type="Proteomes" id="UP000728185">
    <property type="component" value="Unassembled WGS sequence"/>
</dbReference>
<dbReference type="InterPro" id="IPR036322">
    <property type="entry name" value="WD40_repeat_dom_sf"/>
</dbReference>
<keyword evidence="3" id="KW-0539">Nucleus</keyword>
<protein>
    <submittedName>
        <fullName evidence="5">Uncharacterized protein</fullName>
    </submittedName>
</protein>
<dbReference type="GO" id="GO:0005634">
    <property type="term" value="C:nucleus"/>
    <property type="evidence" value="ECO:0007669"/>
    <property type="project" value="UniProtKB-SubCell"/>
</dbReference>
<evidence type="ECO:0000256" key="3">
    <source>
        <dbReference type="ARBA" id="ARBA00023242"/>
    </source>
</evidence>
<keyword evidence="2" id="KW-0804">Transcription</keyword>
<dbReference type="GO" id="GO:0006383">
    <property type="term" value="P:transcription by RNA polymerase III"/>
    <property type="evidence" value="ECO:0007669"/>
    <property type="project" value="TreeGrafter"/>
</dbReference>
<feature type="compositionally biased region" description="Basic and acidic residues" evidence="4">
    <location>
        <begin position="858"/>
        <end position="867"/>
    </location>
</feature>
<evidence type="ECO:0000256" key="1">
    <source>
        <dbReference type="ARBA" id="ARBA00004123"/>
    </source>
</evidence>
<sequence length="934" mass="104054">MGEPRRSRRSSAKACMEAISEMAKELYSDNEVDNCDLDDSGAEFAPSKESSESESFSETLSGDVEPSDSPEDLSDSSGPDITKTKCFAHTSGALLSGTIQRSILNLATSTYSPLVKYMSSCRMRQLRSCKEVAIWHFTKCVERLRRTFDTKCHPFLFHSSLYKEEFEARQSVLFPTALSWVAYPLSDPLHCLSKPPVSPRYSCHANPSSCRRLHRFEFDPENKLLYVGGLVQSIAWSPPRTPPGTIGGRGSDSTTVDTVYLAVSTLPSPDSRIFYTDPVSTRSGLIQVWDCGKISLKSAPPDWAPSPHLFIVHNWGHVLDLCWLPLSVFLVNPNRFIPTDLFPLADSRVSFDPSPQINRVGGHLIAACQDGLVRVFAVSRLKLDQVHFMNRGKLPLYTLKEGMSINLSVSLEENPNWLGWPTRLHIRAEFAERLFVGYSRGHVALYNLSCLNPYFFTASEKHLAPVKLFRLINSPIMSLSSHPLNGRYLIARGLDLRCGVWDLEDVHASNPTSPEMSFSVIHGLLGREVVWSARGDALFYSREYAISKRFTMDSGGSLLDLNEIANRSDSYVQQTFLDTPHECGRNLLPLGLQSASSLDFSEPLNTLLCATDRGRLELVLCSLDGRVKQYAKQKFLPQLRIPICQWTLEKISDESEQNKENGPGSNGVSAEQDTKDQTSITYDSIKVTDKLQSAECSDCTQERSFCSHKLQAQYKLRLHDDTSIPLKMQLDFMKAPYLSITQARFCQNPGAATWIATGTTLGFVQFIRSEYLYLKKFDQVLGRQPDSTESSYLGQDDLPFDRSGAARPRKKSRKGSKTVEPASSTQKKSKNRLPSRGTRDATQLDGFCAGRSIMFGLKSKDRNRQDGQKPTVELVSSSESSEEGAPGLRDSLQAVSVPRRSCRKKRSAQLEASASLSSLSESDSDKTEPCKLSS</sequence>
<name>A0A8E0RYC3_9TREM</name>
<comment type="subcellular location">
    <subcellularLocation>
        <location evidence="1">Nucleus</location>
    </subcellularLocation>
</comment>
<dbReference type="OrthoDB" id="4703at2759"/>
<proteinExistence type="predicted"/>
<dbReference type="GO" id="GO:0000127">
    <property type="term" value="C:transcription factor TFIIIC complex"/>
    <property type="evidence" value="ECO:0007669"/>
    <property type="project" value="TreeGrafter"/>
</dbReference>
<feature type="region of interest" description="Disordered" evidence="4">
    <location>
        <begin position="654"/>
        <end position="675"/>
    </location>
</feature>
<feature type="compositionally biased region" description="Polar residues" evidence="4">
    <location>
        <begin position="666"/>
        <end position="675"/>
    </location>
</feature>
<feature type="region of interest" description="Disordered" evidence="4">
    <location>
        <begin position="30"/>
        <end position="79"/>
    </location>
</feature>
<comment type="caution">
    <text evidence="5">The sequence shown here is derived from an EMBL/GenBank/DDBJ whole genome shotgun (WGS) entry which is preliminary data.</text>
</comment>
<reference evidence="5" key="1">
    <citation type="submission" date="2019-05" db="EMBL/GenBank/DDBJ databases">
        <title>Annotation for the trematode Fasciolopsis buski.</title>
        <authorList>
            <person name="Choi Y.-J."/>
        </authorList>
    </citation>
    <scope>NUCLEOTIDE SEQUENCE</scope>
    <source>
        <strain evidence="5">HT</strain>
        <tissue evidence="5">Whole worm</tissue>
    </source>
</reference>
<dbReference type="PANTHER" id="PTHR15052">
    <property type="entry name" value="RNA POLYMERASE III TRANSCRIPTION INITIATION FACTOR COMPLEX SUBUNIT"/>
    <property type="match status" value="1"/>
</dbReference>
<evidence type="ECO:0000256" key="4">
    <source>
        <dbReference type="SAM" id="MobiDB-lite"/>
    </source>
</evidence>
<accession>A0A8E0RYC3</accession>
<dbReference type="InterPro" id="IPR052416">
    <property type="entry name" value="GTF3C_component"/>
</dbReference>
<feature type="compositionally biased region" description="Basic residues" evidence="4">
    <location>
        <begin position="807"/>
        <end position="816"/>
    </location>
</feature>
<evidence type="ECO:0000313" key="6">
    <source>
        <dbReference type="Proteomes" id="UP000728185"/>
    </source>
</evidence>
<feature type="compositionally biased region" description="Low complexity" evidence="4">
    <location>
        <begin position="53"/>
        <end position="64"/>
    </location>
</feature>
<gene>
    <name evidence="5" type="ORF">FBUS_03725</name>
</gene>
<feature type="compositionally biased region" description="Basic and acidic residues" evidence="4">
    <location>
        <begin position="923"/>
        <end position="934"/>
    </location>
</feature>
<feature type="compositionally biased region" description="Acidic residues" evidence="4">
    <location>
        <begin position="65"/>
        <end position="74"/>
    </location>
</feature>
<evidence type="ECO:0000313" key="5">
    <source>
        <dbReference type="EMBL" id="KAA0194544.1"/>
    </source>
</evidence>
<feature type="region of interest" description="Disordered" evidence="4">
    <location>
        <begin position="858"/>
        <end position="934"/>
    </location>
</feature>
<dbReference type="EMBL" id="LUCM01004309">
    <property type="protein sequence ID" value="KAA0194544.1"/>
    <property type="molecule type" value="Genomic_DNA"/>
</dbReference>
<organism evidence="5 6">
    <name type="scientific">Fasciolopsis buskii</name>
    <dbReference type="NCBI Taxonomy" id="27845"/>
    <lineage>
        <taxon>Eukaryota</taxon>
        <taxon>Metazoa</taxon>
        <taxon>Spiralia</taxon>
        <taxon>Lophotrochozoa</taxon>
        <taxon>Platyhelminthes</taxon>
        <taxon>Trematoda</taxon>
        <taxon>Digenea</taxon>
        <taxon>Plagiorchiida</taxon>
        <taxon>Echinostomata</taxon>
        <taxon>Echinostomatoidea</taxon>
        <taxon>Fasciolidae</taxon>
        <taxon>Fasciolopsis</taxon>
    </lineage>
</organism>
<dbReference type="Gene3D" id="2.130.10.10">
    <property type="entry name" value="YVTN repeat-like/Quinoprotein amine dehydrogenase"/>
    <property type="match status" value="1"/>
</dbReference>
<feature type="region of interest" description="Disordered" evidence="4">
    <location>
        <begin position="785"/>
        <end position="843"/>
    </location>
</feature>
<evidence type="ECO:0000256" key="2">
    <source>
        <dbReference type="ARBA" id="ARBA00023163"/>
    </source>
</evidence>